<name>A0A8J4PLC7_9MYCE</name>
<dbReference type="OrthoDB" id="5545019at2759"/>
<evidence type="ECO:0000313" key="4">
    <source>
        <dbReference type="EMBL" id="KAF2070017.1"/>
    </source>
</evidence>
<organism evidence="4 5">
    <name type="scientific">Polysphondylium violaceum</name>
    <dbReference type="NCBI Taxonomy" id="133409"/>
    <lineage>
        <taxon>Eukaryota</taxon>
        <taxon>Amoebozoa</taxon>
        <taxon>Evosea</taxon>
        <taxon>Eumycetozoa</taxon>
        <taxon>Dictyostelia</taxon>
        <taxon>Dictyosteliales</taxon>
        <taxon>Dictyosteliaceae</taxon>
        <taxon>Polysphondylium</taxon>
    </lineage>
</organism>
<comment type="caution">
    <text evidence="4">The sequence shown here is derived from an EMBL/GenBank/DDBJ whole genome shotgun (WGS) entry which is preliminary data.</text>
</comment>
<reference evidence="4" key="1">
    <citation type="submission" date="2020-01" db="EMBL/GenBank/DDBJ databases">
        <title>Development of genomics and gene disruption for Polysphondylium violaceum indicates a role for the polyketide synthase stlB in stalk morphogenesis.</title>
        <authorList>
            <person name="Narita B."/>
            <person name="Kawabe Y."/>
            <person name="Kin K."/>
            <person name="Saito T."/>
            <person name="Gibbs R."/>
            <person name="Kuspa A."/>
            <person name="Muzny D."/>
            <person name="Queller D."/>
            <person name="Richards S."/>
            <person name="Strassman J."/>
            <person name="Sucgang R."/>
            <person name="Worley K."/>
            <person name="Schaap P."/>
        </authorList>
    </citation>
    <scope>NUCLEOTIDE SEQUENCE</scope>
    <source>
        <strain evidence="4">QSvi11</strain>
    </source>
</reference>
<dbReference type="InterPro" id="IPR036291">
    <property type="entry name" value="NAD(P)-bd_dom_sf"/>
</dbReference>
<gene>
    <name evidence="4" type="ORF">CYY_008661</name>
</gene>
<dbReference type="PROSITE" id="PS00061">
    <property type="entry name" value="ADH_SHORT"/>
    <property type="match status" value="1"/>
</dbReference>
<dbReference type="InterPro" id="IPR020904">
    <property type="entry name" value="Sc_DH/Rdtase_CS"/>
</dbReference>
<evidence type="ECO:0000313" key="5">
    <source>
        <dbReference type="Proteomes" id="UP000695562"/>
    </source>
</evidence>
<dbReference type="InterPro" id="IPR002347">
    <property type="entry name" value="SDR_fam"/>
</dbReference>
<dbReference type="GO" id="GO:0016491">
    <property type="term" value="F:oxidoreductase activity"/>
    <property type="evidence" value="ECO:0007669"/>
    <property type="project" value="UniProtKB-KW"/>
</dbReference>
<proteinExistence type="inferred from homology"/>
<dbReference type="Gene3D" id="3.40.50.720">
    <property type="entry name" value="NAD(P)-binding Rossmann-like Domain"/>
    <property type="match status" value="1"/>
</dbReference>
<protein>
    <recommendedName>
        <fullName evidence="6">Short-chain dehydrogenase/reductase family protein</fullName>
    </recommendedName>
</protein>
<evidence type="ECO:0008006" key="6">
    <source>
        <dbReference type="Google" id="ProtNLM"/>
    </source>
</evidence>
<dbReference type="PANTHER" id="PTHR42901:SF1">
    <property type="entry name" value="ALCOHOL DEHYDROGENASE"/>
    <property type="match status" value="1"/>
</dbReference>
<dbReference type="PRINTS" id="PR00081">
    <property type="entry name" value="GDHRDH"/>
</dbReference>
<comment type="similarity">
    <text evidence="1">Belongs to the short-chain dehydrogenases/reductases (SDR) family.</text>
</comment>
<dbReference type="EMBL" id="AJWJ01000556">
    <property type="protein sequence ID" value="KAF2070017.1"/>
    <property type="molecule type" value="Genomic_DNA"/>
</dbReference>
<dbReference type="PANTHER" id="PTHR42901">
    <property type="entry name" value="ALCOHOL DEHYDROGENASE"/>
    <property type="match status" value="1"/>
</dbReference>
<accession>A0A8J4PLC7</accession>
<keyword evidence="2" id="KW-0560">Oxidoreductase</keyword>
<keyword evidence="5" id="KW-1185">Reference proteome</keyword>
<sequence>MISIFINSFVYYIPIVCFLLILFNKIALYIIVLGSKEQDIRKKYQCEWALVTGSCAGIGKEICDRLARQGVNIVMVSKSKDALQEYSKQLMSKYRIRTLTLSIDLKKSDSVQQLFDLTESIDIGVIFNNAGYLTMEGFDQTTSKDKIEMLECNSIAPMRIAEHYYRKWLDQGRRRGAIIFTSSSTAVCPTPFSVMYASSKSFLSTFAESLSIEARHQSIDILAIRPGLVKTHLFDNVPKHMILKLLSLVSQSPKDIVDVMFKSVGRYGIVVLDVGIFGILSGILRNIIGVNMMASLVSFTSFYLLKDFSIYYKHINNKKKQT</sequence>
<evidence type="ECO:0000256" key="3">
    <source>
        <dbReference type="SAM" id="Phobius"/>
    </source>
</evidence>
<dbReference type="Pfam" id="PF00106">
    <property type="entry name" value="adh_short"/>
    <property type="match status" value="1"/>
</dbReference>
<dbReference type="SUPFAM" id="SSF51735">
    <property type="entry name" value="NAD(P)-binding Rossmann-fold domains"/>
    <property type="match status" value="1"/>
</dbReference>
<feature type="transmembrane region" description="Helical" evidence="3">
    <location>
        <begin position="12"/>
        <end position="33"/>
    </location>
</feature>
<feature type="transmembrane region" description="Helical" evidence="3">
    <location>
        <begin position="264"/>
        <end position="281"/>
    </location>
</feature>
<keyword evidence="3" id="KW-0472">Membrane</keyword>
<dbReference type="Proteomes" id="UP000695562">
    <property type="component" value="Unassembled WGS sequence"/>
</dbReference>
<feature type="transmembrane region" description="Helical" evidence="3">
    <location>
        <begin position="287"/>
        <end position="305"/>
    </location>
</feature>
<evidence type="ECO:0000256" key="1">
    <source>
        <dbReference type="ARBA" id="ARBA00006484"/>
    </source>
</evidence>
<keyword evidence="3" id="KW-0812">Transmembrane</keyword>
<dbReference type="AlphaFoldDB" id="A0A8J4PLC7"/>
<keyword evidence="3" id="KW-1133">Transmembrane helix</keyword>
<evidence type="ECO:0000256" key="2">
    <source>
        <dbReference type="ARBA" id="ARBA00023002"/>
    </source>
</evidence>